<evidence type="ECO:0000256" key="1">
    <source>
        <dbReference type="SAM" id="SignalP"/>
    </source>
</evidence>
<dbReference type="Pfam" id="PF10528">
    <property type="entry name" value="GLEYA"/>
    <property type="match status" value="1"/>
</dbReference>
<dbReference type="EMBL" id="JAAGWQ010000284">
    <property type="protein sequence ID" value="KAF5657457.1"/>
    <property type="molecule type" value="Genomic_DNA"/>
</dbReference>
<evidence type="ECO:0000313" key="3">
    <source>
        <dbReference type="EMBL" id="KAF5657457.1"/>
    </source>
</evidence>
<dbReference type="Proteomes" id="UP000567885">
    <property type="component" value="Unassembled WGS sequence"/>
</dbReference>
<dbReference type="InterPro" id="IPR037524">
    <property type="entry name" value="PA14/GLEYA"/>
</dbReference>
<reference evidence="3 4" key="1">
    <citation type="submission" date="2020-05" db="EMBL/GenBank/DDBJ databases">
        <title>Identification and distribution of gene clusters putatively required for synthesis of sphingolipid metabolism inhibitors in phylogenetically diverse species of the filamentous fungus Fusarium.</title>
        <authorList>
            <person name="Kim H.-S."/>
            <person name="Busman M."/>
            <person name="Brown D.W."/>
            <person name="Divon H."/>
            <person name="Uhlig S."/>
            <person name="Proctor R.H."/>
        </authorList>
    </citation>
    <scope>NUCLEOTIDE SEQUENCE [LARGE SCALE GENOMIC DNA]</scope>
    <source>
        <strain evidence="3 4">NRRL 20693</strain>
    </source>
</reference>
<keyword evidence="4" id="KW-1185">Reference proteome</keyword>
<feature type="signal peptide" evidence="1">
    <location>
        <begin position="1"/>
        <end position="20"/>
    </location>
</feature>
<evidence type="ECO:0000313" key="4">
    <source>
        <dbReference type="Proteomes" id="UP000567885"/>
    </source>
</evidence>
<dbReference type="Gene3D" id="2.60.120.1560">
    <property type="match status" value="1"/>
</dbReference>
<dbReference type="AlphaFoldDB" id="A0A8H5SV97"/>
<evidence type="ECO:0000259" key="2">
    <source>
        <dbReference type="PROSITE" id="PS51820"/>
    </source>
</evidence>
<dbReference type="PROSITE" id="PS51820">
    <property type="entry name" value="PA14"/>
    <property type="match status" value="1"/>
</dbReference>
<feature type="domain" description="PA14" evidence="2">
    <location>
        <begin position="126"/>
        <end position="287"/>
    </location>
</feature>
<feature type="chain" id="PRO_5034644779" description="PA14 domain-containing protein" evidence="1">
    <location>
        <begin position="21"/>
        <end position="312"/>
    </location>
</feature>
<proteinExistence type="predicted"/>
<accession>A0A8H5SV97</accession>
<protein>
    <recommendedName>
        <fullName evidence="2">PA14 domain-containing protein</fullName>
    </recommendedName>
</protein>
<sequence>MNSKTLVCALACLSVSGVYAGPCKPATTSAAVSTQVTSATTEESSVVDVSTTIIASDTTTAISASSTDSSETSEGSTAEISTTIAAATTETTTTEVAPTTTAPGLCATPVPCDNLGFDWAYYANPAQNTDTTYSNFHPASFKDTNPIYVGTTRKIGGLYQGSGANTQGPIYDSTTDLSLDYFALNHHGYFYACESGTYKFEIPYANDAVYLWLGSPAYASWSENNANAKARYNQPDHIAGSASFEVDLPADVYIPIRLVYGQAQYGGGFTFTITSPSGQVLAGNDVVSSPLIVRYSCDGINAPQYLPFGQEV</sequence>
<organism evidence="3 4">
    <name type="scientific">Fusarium heterosporum</name>
    <dbReference type="NCBI Taxonomy" id="42747"/>
    <lineage>
        <taxon>Eukaryota</taxon>
        <taxon>Fungi</taxon>
        <taxon>Dikarya</taxon>
        <taxon>Ascomycota</taxon>
        <taxon>Pezizomycotina</taxon>
        <taxon>Sordariomycetes</taxon>
        <taxon>Hypocreomycetidae</taxon>
        <taxon>Hypocreales</taxon>
        <taxon>Nectriaceae</taxon>
        <taxon>Fusarium</taxon>
        <taxon>Fusarium heterosporum species complex</taxon>
    </lineage>
</organism>
<comment type="caution">
    <text evidence="3">The sequence shown here is derived from an EMBL/GenBank/DDBJ whole genome shotgun (WGS) entry which is preliminary data.</text>
</comment>
<keyword evidence="1" id="KW-0732">Signal</keyword>
<dbReference type="InterPro" id="IPR018871">
    <property type="entry name" value="GLEYA_adhesin_domain"/>
</dbReference>
<name>A0A8H5SV97_FUSHE</name>
<dbReference type="OrthoDB" id="4388755at2759"/>
<gene>
    <name evidence="3" type="ORF">FHETE_10427</name>
</gene>